<dbReference type="RefSeq" id="WP_155176431.1">
    <property type="nucleotide sequence ID" value="NZ_BAAAFL010000012.1"/>
</dbReference>
<dbReference type="Proteomes" id="UP000798808">
    <property type="component" value="Unassembled WGS sequence"/>
</dbReference>
<organism evidence="1 2">
    <name type="scientific">Fulvivirga kasyanovii</name>
    <dbReference type="NCBI Taxonomy" id="396812"/>
    <lineage>
        <taxon>Bacteria</taxon>
        <taxon>Pseudomonadati</taxon>
        <taxon>Bacteroidota</taxon>
        <taxon>Cytophagia</taxon>
        <taxon>Cytophagales</taxon>
        <taxon>Fulvivirgaceae</taxon>
        <taxon>Fulvivirga</taxon>
    </lineage>
</organism>
<dbReference type="Pfam" id="PF09234">
    <property type="entry name" value="DUF1963"/>
    <property type="match status" value="1"/>
</dbReference>
<keyword evidence="2" id="KW-1185">Reference proteome</keyword>
<protein>
    <submittedName>
        <fullName evidence="1">DUF1963 domain-containing protein</fullName>
    </submittedName>
</protein>
<name>A0ABW9RWP8_9BACT</name>
<gene>
    <name evidence="1" type="ORF">E1163_27190</name>
</gene>
<evidence type="ECO:0000313" key="2">
    <source>
        <dbReference type="Proteomes" id="UP000798808"/>
    </source>
</evidence>
<accession>A0ABW9RWP8</accession>
<dbReference type="InterPro" id="IPR015315">
    <property type="entry name" value="DUF1963"/>
</dbReference>
<proteinExistence type="predicted"/>
<reference evidence="1 2" key="1">
    <citation type="submission" date="2019-02" db="EMBL/GenBank/DDBJ databases">
        <authorList>
            <person name="Goldberg S.R."/>
            <person name="Haltli B.A."/>
            <person name="Correa H."/>
            <person name="Russell K.G."/>
        </authorList>
    </citation>
    <scope>NUCLEOTIDE SEQUENCE [LARGE SCALE GENOMIC DNA]</scope>
    <source>
        <strain evidence="1 2">JCM 16186</strain>
    </source>
</reference>
<dbReference type="Gene3D" id="2.30.320.10">
    <property type="entry name" value="YwqG-like"/>
    <property type="match status" value="1"/>
</dbReference>
<dbReference type="EMBL" id="SMLW01000670">
    <property type="protein sequence ID" value="MTI28674.1"/>
    <property type="molecule type" value="Genomic_DNA"/>
</dbReference>
<sequence>MIATKKIIPAPDQSIANPEIYFGGDEAKVAEWPKNPDGDYLTLLFSIDCRAIQSKIKRSDIPDSGFIHVFSTYSRQEYFLDYITYSGNADELKLISGGYTFVIHSDAEQSIKSPIESMPRLNMTLIDYEIGESEFSMASLVSEIPPNGVLAAEALSEEYNFFCQIYSSDFPHPFQDALYLTDALGFLFIRKARHEGERLGLFFVQTA</sequence>
<comment type="caution">
    <text evidence="1">The sequence shown here is derived from an EMBL/GenBank/DDBJ whole genome shotgun (WGS) entry which is preliminary data.</text>
</comment>
<evidence type="ECO:0000313" key="1">
    <source>
        <dbReference type="EMBL" id="MTI28674.1"/>
    </source>
</evidence>